<dbReference type="Pfam" id="PF05227">
    <property type="entry name" value="CHASE3"/>
    <property type="match status" value="1"/>
</dbReference>
<evidence type="ECO:0000259" key="9">
    <source>
        <dbReference type="PROSITE" id="PS50885"/>
    </source>
</evidence>
<dbReference type="GO" id="GO:0016301">
    <property type="term" value="F:kinase activity"/>
    <property type="evidence" value="ECO:0007669"/>
    <property type="project" value="UniProtKB-KW"/>
</dbReference>
<dbReference type="SMART" id="SM00304">
    <property type="entry name" value="HAMP"/>
    <property type="match status" value="1"/>
</dbReference>
<dbReference type="CDD" id="cd06225">
    <property type="entry name" value="HAMP"/>
    <property type="match status" value="1"/>
</dbReference>
<evidence type="ECO:0000256" key="7">
    <source>
        <dbReference type="SAM" id="Phobius"/>
    </source>
</evidence>
<evidence type="ECO:0000256" key="1">
    <source>
        <dbReference type="ARBA" id="ARBA00000085"/>
    </source>
</evidence>
<comment type="catalytic activity">
    <reaction evidence="1">
        <text>ATP + protein L-histidine = ADP + protein N-phospho-L-histidine.</text>
        <dbReference type="EC" id="2.7.13.3"/>
    </reaction>
</comment>
<evidence type="ECO:0000313" key="11">
    <source>
        <dbReference type="Proteomes" id="UP000779507"/>
    </source>
</evidence>
<dbReference type="Pfam" id="PF02518">
    <property type="entry name" value="HATPase_c"/>
    <property type="match status" value="1"/>
</dbReference>
<feature type="transmembrane region" description="Helical" evidence="7">
    <location>
        <begin position="179"/>
        <end position="200"/>
    </location>
</feature>
<protein>
    <recommendedName>
        <fullName evidence="3">histidine kinase</fullName>
        <ecNumber evidence="3">2.7.13.3</ecNumber>
    </recommendedName>
</protein>
<comment type="caution">
    <text evidence="10">The sequence shown here is derived from an EMBL/GenBank/DDBJ whole genome shotgun (WGS) entry which is preliminary data.</text>
</comment>
<dbReference type="InterPro" id="IPR004358">
    <property type="entry name" value="Sig_transdc_His_kin-like_C"/>
</dbReference>
<keyword evidence="4" id="KW-0597">Phosphoprotein</keyword>
<evidence type="ECO:0000313" key="10">
    <source>
        <dbReference type="EMBL" id="NRT19861.1"/>
    </source>
</evidence>
<dbReference type="Pfam" id="PF00512">
    <property type="entry name" value="HisKA"/>
    <property type="match status" value="1"/>
</dbReference>
<proteinExistence type="predicted"/>
<sequence>MNLRLDTKLLLGFAGAVAVLLLSGAAALLSIRGLQRQTQQVQHTYQVIQETDAVNAILRDAQTGVRGYRLTGDTVFLRTYKNAVRQLPALQAQVQRLSQGHPTQQARLDSLRDMVALEFRALRPLGNPDASLSHSDLLTALNTDRLTMRAARIIFRRVKAEELRLLGQRTASQGMFEHATPLVVGGTGILALLLVGWLLWRITRELRDNQRLQAELAGVNADVARRIGAIRDLAEQVVRGDYTVKIADAATDGLGDLAALLNRMTQSLDQSFEALAQRNRELDQFAYVASHDLKAPLRGIATLVKWLDEEHAAEFSPEVRTYFDQIKGRLGRLEDLINGLLAYARVGRGARPPALTDVAALLREAADLVVPAAFALDLAPGLPTFRTDRLGLQQVFTNLLDNAVKYHGPGPGRIAVRCRDADGHYEFRVEDDGPGIAPAHHQKIFQLFQTLRDRHTPESTGIGLSIVKKIVEEQPGTIRVESARGQGATFIFTWPREAARVAAAPPADATLNPALALLS</sequence>
<accession>A0ABX2FRP7</accession>
<dbReference type="InterPro" id="IPR007891">
    <property type="entry name" value="CHASE3"/>
</dbReference>
<organism evidence="10 11">
    <name type="scientific">Hymenobacter caeli</name>
    <dbReference type="NCBI Taxonomy" id="2735894"/>
    <lineage>
        <taxon>Bacteria</taxon>
        <taxon>Pseudomonadati</taxon>
        <taxon>Bacteroidota</taxon>
        <taxon>Cytophagia</taxon>
        <taxon>Cytophagales</taxon>
        <taxon>Hymenobacteraceae</taxon>
        <taxon>Hymenobacter</taxon>
    </lineage>
</organism>
<reference evidence="10 11" key="1">
    <citation type="submission" date="2020-05" db="EMBL/GenBank/DDBJ databases">
        <title>Genomic Encyclopedia of Type Strains, Phase IV (KMG-V): Genome sequencing to study the core and pangenomes of soil and plant-associated prokaryotes.</title>
        <authorList>
            <person name="Whitman W."/>
        </authorList>
    </citation>
    <scope>NUCLEOTIDE SEQUENCE [LARGE SCALE GENOMIC DNA]</scope>
    <source>
        <strain evidence="10 11">9A</strain>
    </source>
</reference>
<dbReference type="SUPFAM" id="SSF55874">
    <property type="entry name" value="ATPase domain of HSP90 chaperone/DNA topoisomerase II/histidine kinase"/>
    <property type="match status" value="1"/>
</dbReference>
<dbReference type="InterPro" id="IPR036890">
    <property type="entry name" value="HATPase_C_sf"/>
</dbReference>
<dbReference type="CDD" id="cd19410">
    <property type="entry name" value="HK9-like_sensor"/>
    <property type="match status" value="1"/>
</dbReference>
<gene>
    <name evidence="10" type="ORF">HNP98_002697</name>
</gene>
<feature type="domain" description="HAMP" evidence="9">
    <location>
        <begin position="221"/>
        <end position="273"/>
    </location>
</feature>
<evidence type="ECO:0000256" key="3">
    <source>
        <dbReference type="ARBA" id="ARBA00012438"/>
    </source>
</evidence>
<dbReference type="Proteomes" id="UP000779507">
    <property type="component" value="Unassembled WGS sequence"/>
</dbReference>
<dbReference type="SMART" id="SM00388">
    <property type="entry name" value="HisKA"/>
    <property type="match status" value="1"/>
</dbReference>
<evidence type="ECO:0000256" key="5">
    <source>
        <dbReference type="ARBA" id="ARBA00022679"/>
    </source>
</evidence>
<dbReference type="PROSITE" id="PS50109">
    <property type="entry name" value="HIS_KIN"/>
    <property type="match status" value="1"/>
</dbReference>
<dbReference type="SMART" id="SM00387">
    <property type="entry name" value="HATPase_c"/>
    <property type="match status" value="1"/>
</dbReference>
<evidence type="ECO:0000259" key="8">
    <source>
        <dbReference type="PROSITE" id="PS50109"/>
    </source>
</evidence>
<feature type="domain" description="Histidine kinase" evidence="8">
    <location>
        <begin position="288"/>
        <end position="498"/>
    </location>
</feature>
<keyword evidence="7" id="KW-1133">Transmembrane helix</keyword>
<dbReference type="InterPro" id="IPR003661">
    <property type="entry name" value="HisK_dim/P_dom"/>
</dbReference>
<dbReference type="Gene3D" id="3.30.565.10">
    <property type="entry name" value="Histidine kinase-like ATPase, C-terminal domain"/>
    <property type="match status" value="1"/>
</dbReference>
<evidence type="ECO:0000256" key="6">
    <source>
        <dbReference type="ARBA" id="ARBA00022777"/>
    </source>
</evidence>
<dbReference type="SUPFAM" id="SSF47384">
    <property type="entry name" value="Homodimeric domain of signal transducing histidine kinase"/>
    <property type="match status" value="1"/>
</dbReference>
<dbReference type="PANTHER" id="PTHR42878:SF15">
    <property type="entry name" value="BACTERIOPHYTOCHROME"/>
    <property type="match status" value="1"/>
</dbReference>
<dbReference type="CDD" id="cd00082">
    <property type="entry name" value="HisKA"/>
    <property type="match status" value="1"/>
</dbReference>
<dbReference type="EMBL" id="JABSNP010000012">
    <property type="protein sequence ID" value="NRT19861.1"/>
    <property type="molecule type" value="Genomic_DNA"/>
</dbReference>
<keyword evidence="7" id="KW-0812">Transmembrane</keyword>
<dbReference type="InterPro" id="IPR003594">
    <property type="entry name" value="HATPase_dom"/>
</dbReference>
<dbReference type="InterPro" id="IPR050351">
    <property type="entry name" value="BphY/WalK/GraS-like"/>
</dbReference>
<evidence type="ECO:0000256" key="4">
    <source>
        <dbReference type="ARBA" id="ARBA00022553"/>
    </source>
</evidence>
<dbReference type="RefSeq" id="WP_173810573.1">
    <property type="nucleotide sequence ID" value="NZ_JABSNP010000012.1"/>
</dbReference>
<dbReference type="InterPro" id="IPR036097">
    <property type="entry name" value="HisK_dim/P_sf"/>
</dbReference>
<dbReference type="PROSITE" id="PS50885">
    <property type="entry name" value="HAMP"/>
    <property type="match status" value="1"/>
</dbReference>
<dbReference type="InterPro" id="IPR005467">
    <property type="entry name" value="His_kinase_dom"/>
</dbReference>
<dbReference type="EC" id="2.7.13.3" evidence="3"/>
<dbReference type="PANTHER" id="PTHR42878">
    <property type="entry name" value="TWO-COMPONENT HISTIDINE KINASE"/>
    <property type="match status" value="1"/>
</dbReference>
<dbReference type="Gene3D" id="1.10.287.130">
    <property type="match status" value="1"/>
</dbReference>
<dbReference type="PRINTS" id="PR00344">
    <property type="entry name" value="BCTRLSENSOR"/>
</dbReference>
<comment type="subcellular location">
    <subcellularLocation>
        <location evidence="2">Membrane</location>
    </subcellularLocation>
</comment>
<evidence type="ECO:0000256" key="2">
    <source>
        <dbReference type="ARBA" id="ARBA00004370"/>
    </source>
</evidence>
<name>A0ABX2FRP7_9BACT</name>
<dbReference type="Gene3D" id="6.10.340.10">
    <property type="match status" value="1"/>
</dbReference>
<keyword evidence="5" id="KW-0808">Transferase</keyword>
<dbReference type="InterPro" id="IPR003660">
    <property type="entry name" value="HAMP_dom"/>
</dbReference>
<keyword evidence="6 10" id="KW-0418">Kinase</keyword>
<keyword evidence="11" id="KW-1185">Reference proteome</keyword>
<keyword evidence="7" id="KW-0472">Membrane</keyword>